<dbReference type="CDD" id="cd01899">
    <property type="entry name" value="Ygr210"/>
    <property type="match status" value="1"/>
</dbReference>
<dbReference type="InterPro" id="IPR013646">
    <property type="entry name" value="YGR210-like_G4"/>
</dbReference>
<dbReference type="InterPro" id="IPR006073">
    <property type="entry name" value="GTP-bd"/>
</dbReference>
<sequence>MYKHQFYDMQIGLFGKANVGKSTFFSAATEDFNAQIGDFPFTTIQPNVGIAYVSTTCACKHFKINHNNPLCISGIRFIPIKLIDVAGLVPGAHEGKGLGNQFLDDARQADMLIHVVDISGSTDIQGQHVSVGSHDPREDIKFVEEEFDYWFKQILEREWQKLSRDIEKQSTKLADEITTRFSGLGIKDNDVHEVLQGLGLLNKKPTGWDDSDITKFAQMLRKKTKPMLIAANKADLCKDLDITNEIHKNREIINCSAETELILKKAAKANLIDYIPGNEKFVINKNVDISPQQKNALNLVENVLSKLNSTGIETVLNTAAFKVLKLIVVFPVEDETKLSNKDGQVLPDAKLLPENATAKDLAETIHQDIAKGFLFAIDAKTKQRIGADHQLKNGDVIKIVSSLSRR</sequence>
<dbReference type="NCBIfam" id="NF007171">
    <property type="entry name" value="PRK09602.1"/>
    <property type="match status" value="1"/>
</dbReference>
<feature type="domain" description="OBG-type G" evidence="3">
    <location>
        <begin position="9"/>
        <end position="275"/>
    </location>
</feature>
<dbReference type="AlphaFoldDB" id="B3T516"/>
<proteinExistence type="inferred from homology"/>
<dbReference type="InterPro" id="IPR027417">
    <property type="entry name" value="P-loop_NTPase"/>
</dbReference>
<dbReference type="EMBL" id="EU016606">
    <property type="protein sequence ID" value="ABZ07676.1"/>
    <property type="molecule type" value="Genomic_DNA"/>
</dbReference>
<gene>
    <name evidence="5" type="ORF">ALOHA_HF4000ANIW137N18ctg2g19</name>
</gene>
<evidence type="ECO:0000256" key="1">
    <source>
        <dbReference type="ARBA" id="ARBA00007476"/>
    </source>
</evidence>
<feature type="domain" description="TGS" evidence="4">
    <location>
        <begin position="330"/>
        <end position="401"/>
    </location>
</feature>
<dbReference type="InterPro" id="IPR004095">
    <property type="entry name" value="TGS"/>
</dbReference>
<dbReference type="PRINTS" id="PR00326">
    <property type="entry name" value="GTP1OBG"/>
</dbReference>
<organism evidence="5">
    <name type="scientific">uncultured marine crenarchaeote HF4000_ANIW137N18</name>
    <dbReference type="NCBI Taxonomy" id="455576"/>
    <lineage>
        <taxon>Archaea</taxon>
        <taxon>Nitrososphaerota</taxon>
        <taxon>Nitrososphaeria</taxon>
        <taxon>Nitrosopumilales</taxon>
        <taxon>environmental samples</taxon>
    </lineage>
</organism>
<comment type="similarity">
    <text evidence="1">Belongs to the RelA/SpoT family.</text>
</comment>
<dbReference type="Pfam" id="PF08438">
    <property type="entry name" value="YGR210-like_G4"/>
    <property type="match status" value="1"/>
</dbReference>
<dbReference type="SUPFAM" id="SSF81271">
    <property type="entry name" value="TGS-like"/>
    <property type="match status" value="1"/>
</dbReference>
<dbReference type="InterPro" id="IPR012676">
    <property type="entry name" value="TGS-like"/>
</dbReference>
<dbReference type="Pfam" id="PF01926">
    <property type="entry name" value="MMR_HSR1"/>
    <property type="match status" value="1"/>
</dbReference>
<dbReference type="Gene3D" id="3.10.20.30">
    <property type="match status" value="1"/>
</dbReference>
<dbReference type="InterPro" id="IPR031167">
    <property type="entry name" value="G_OBG"/>
</dbReference>
<dbReference type="PANTHER" id="PTHR23305">
    <property type="entry name" value="OBG GTPASE FAMILY"/>
    <property type="match status" value="1"/>
</dbReference>
<dbReference type="GO" id="GO:0005737">
    <property type="term" value="C:cytoplasm"/>
    <property type="evidence" value="ECO:0007669"/>
    <property type="project" value="TreeGrafter"/>
</dbReference>
<accession>B3T516</accession>
<protein>
    <submittedName>
        <fullName evidence="5">Putative TGS domain protein</fullName>
    </submittedName>
</protein>
<name>B3T516_9ARCH</name>
<evidence type="ECO:0000259" key="3">
    <source>
        <dbReference type="PROSITE" id="PS51710"/>
    </source>
</evidence>
<dbReference type="InterPro" id="IPR012675">
    <property type="entry name" value="Beta-grasp_dom_sf"/>
</dbReference>
<keyword evidence="2" id="KW-0547">Nucleotide-binding</keyword>
<dbReference type="CDD" id="cd01669">
    <property type="entry name" value="TGS_MJ1332_like"/>
    <property type="match status" value="1"/>
</dbReference>
<evidence type="ECO:0000259" key="4">
    <source>
        <dbReference type="PROSITE" id="PS51880"/>
    </source>
</evidence>
<dbReference type="Gene3D" id="3.40.50.300">
    <property type="entry name" value="P-loop containing nucleotide triphosphate hydrolases"/>
    <property type="match status" value="1"/>
</dbReference>
<dbReference type="SUPFAM" id="SSF52540">
    <property type="entry name" value="P-loop containing nucleoside triphosphate hydrolases"/>
    <property type="match status" value="1"/>
</dbReference>
<evidence type="ECO:0000256" key="2">
    <source>
        <dbReference type="ARBA" id="ARBA00022741"/>
    </source>
</evidence>
<evidence type="ECO:0000313" key="5">
    <source>
        <dbReference type="EMBL" id="ABZ07676.1"/>
    </source>
</evidence>
<reference evidence="5" key="1">
    <citation type="journal article" date="2008" name="ISME J.">
        <title>Genomic patterns of recombination, clonal divergence and environment in marine microbial populations.</title>
        <authorList>
            <person name="Konstantinidis K.T."/>
            <person name="Delong E.F."/>
        </authorList>
    </citation>
    <scope>NUCLEOTIDE SEQUENCE</scope>
</reference>
<dbReference type="PROSITE" id="PS51880">
    <property type="entry name" value="TGS"/>
    <property type="match status" value="1"/>
</dbReference>
<dbReference type="GO" id="GO:0016887">
    <property type="term" value="F:ATP hydrolysis activity"/>
    <property type="evidence" value="ECO:0007669"/>
    <property type="project" value="TreeGrafter"/>
</dbReference>
<dbReference type="FunFam" id="3.10.20.30:FF:000002">
    <property type="entry name" value="GTP pyrophosphokinase (RelA/SpoT)"/>
    <property type="match status" value="1"/>
</dbReference>
<dbReference type="Gene3D" id="1.10.8.470">
    <property type="match status" value="1"/>
</dbReference>
<dbReference type="PROSITE" id="PS51710">
    <property type="entry name" value="G_OBG"/>
    <property type="match status" value="1"/>
</dbReference>
<dbReference type="Pfam" id="PF02824">
    <property type="entry name" value="TGS"/>
    <property type="match status" value="1"/>
</dbReference>
<dbReference type="PANTHER" id="PTHR23305:SF1">
    <property type="entry name" value="OBG-TYPE G DOMAIN-CONTAINING PROTEIN"/>
    <property type="match status" value="1"/>
</dbReference>
<dbReference type="GO" id="GO:0005525">
    <property type="term" value="F:GTP binding"/>
    <property type="evidence" value="ECO:0007669"/>
    <property type="project" value="InterPro"/>
</dbReference>